<protein>
    <recommendedName>
        <fullName evidence="5">Protein SIEVE ELEMENT OCCLUSION B</fullName>
    </recommendedName>
</protein>
<sequence>MSDDNIMVKQIHATHAPDGREFDVKPLFQLVEDILNRATPGVDPLISAAQTRIETSDDRTNQASFIALLEALSFTIDRISCEIAYKSLGGGIKGWDKGTGGMVTKASQVLLETFCMAFKYSGSKEVDSVRLASFIPFVKVLKRVGSLLESTSHIPLFCTRSRVSKLCLFTQLASKMAPISLQQMIKGDRSMITMSDDNAMMKQIHATHAHDGRQIDVRPLYQLVEDILNRSTPGVDAIVTTTETRVEPLEDRTQHAGFIAMIEALSFTIDRISCEIACKCSAGGDAHATTLSIFNMLASYSWDAKLVLTLAAFALNYGEFWLLAQIYSSNQLAKSMAILKQVPILLEHSALLKPRFDALNNLIRAMMDVTRCIIEFKELPPMYITQDVPALSIAMAHIPTAVYWTIRSIVACATQIASLTSMGHEYAISTTNETWELSTLAHKINSILDHLKKQLFICYQYIEEKRNVETYQMLQNLFQSIHIDNMKILKALIYAKDDMQPLVDGSTKRRVHIDVLRRKNVLLLISDLDISQDELSILEQIYNESRVHATRMESQYEVVWVPIVDHSLEWADPVQKQFENLQATMPWFSVHSPTLIDKAVIRFIKEVWHFRNKPILVVLDPQGKVVSPNAIHMMWIWGSNAFPFTSLREEALWKEETWKLELLVDGTDPTILNWIKEGKFIYLYGGTDMEWIRKFTTTAKAVASAARIPLEMVYVGKSTKREQVRRCIASITAEKLSHCWQDLTMVWFFWTRLESMLFSKIQLGQADDQDPMMHEIKKLLSYDKEGGWAVLSKGSFTFVNGHGTTILPTLLAYEEWQEHVVTKGFDIACMDYHSKVHSDSRPCCRFEFLSTSGRIPDKMKCPECIRNMEKYITFLCCHDDHNIKSIY</sequence>
<name>A0ABY9D9J9_VITVI</name>
<feature type="domain" description="Sieve element occlusion N-terminal" evidence="1">
    <location>
        <begin position="2"/>
        <end position="91"/>
    </location>
</feature>
<dbReference type="InterPro" id="IPR027942">
    <property type="entry name" value="SEO_N"/>
</dbReference>
<feature type="domain" description="Sieve element occlusion N-terminal" evidence="1">
    <location>
        <begin position="195"/>
        <end position="482"/>
    </location>
</feature>
<dbReference type="Proteomes" id="UP001227230">
    <property type="component" value="Chromosome 14"/>
</dbReference>
<evidence type="ECO:0000313" key="4">
    <source>
        <dbReference type="Proteomes" id="UP001227230"/>
    </source>
</evidence>
<reference evidence="3 4" key="1">
    <citation type="journal article" date="2023" name="Hortic Res">
        <title>The complete reference genome for grapevine (Vitis vinifera L.) genetics and breeding.</title>
        <authorList>
            <person name="Shi X."/>
            <person name="Cao S."/>
            <person name="Wang X."/>
            <person name="Huang S."/>
            <person name="Wang Y."/>
            <person name="Liu Z."/>
            <person name="Liu W."/>
            <person name="Leng X."/>
            <person name="Peng Y."/>
            <person name="Wang N."/>
            <person name="Wang Y."/>
            <person name="Ma Z."/>
            <person name="Xu X."/>
            <person name="Zhang F."/>
            <person name="Xue H."/>
            <person name="Zhong H."/>
            <person name="Wang Y."/>
            <person name="Zhang K."/>
            <person name="Velt A."/>
            <person name="Avia K."/>
            <person name="Holtgrawe D."/>
            <person name="Grimplet J."/>
            <person name="Matus J.T."/>
            <person name="Ware D."/>
            <person name="Wu X."/>
            <person name="Wang H."/>
            <person name="Liu C."/>
            <person name="Fang Y."/>
            <person name="Rustenholz C."/>
            <person name="Cheng Z."/>
            <person name="Xiao H."/>
            <person name="Zhou Y."/>
        </authorList>
    </citation>
    <scope>NUCLEOTIDE SEQUENCE [LARGE SCALE GENOMIC DNA]</scope>
    <source>
        <strain evidence="4">cv. Pinot noir / PN40024</strain>
        <tissue evidence="3">Leaf</tissue>
    </source>
</reference>
<accession>A0ABY9D9J9</accession>
<feature type="domain" description="Sieve element occlusion C-terminal" evidence="2">
    <location>
        <begin position="648"/>
        <end position="878"/>
    </location>
</feature>
<keyword evidence="4" id="KW-1185">Reference proteome</keyword>
<evidence type="ECO:0000313" key="3">
    <source>
        <dbReference type="EMBL" id="WKA04298.1"/>
    </source>
</evidence>
<proteinExistence type="predicted"/>
<evidence type="ECO:0000259" key="2">
    <source>
        <dbReference type="Pfam" id="PF14577"/>
    </source>
</evidence>
<dbReference type="InterPro" id="IPR027944">
    <property type="entry name" value="SEO_C"/>
</dbReference>
<evidence type="ECO:0008006" key="5">
    <source>
        <dbReference type="Google" id="ProtNLM"/>
    </source>
</evidence>
<dbReference type="PANTHER" id="PTHR33232:SF9">
    <property type="entry name" value="PROTEIN SIEVE ELEMENT OCCLUSION B"/>
    <property type="match status" value="1"/>
</dbReference>
<evidence type="ECO:0000259" key="1">
    <source>
        <dbReference type="Pfam" id="PF14576"/>
    </source>
</evidence>
<gene>
    <name evidence="3" type="ORF">VitviT2T_022350</name>
</gene>
<dbReference type="PANTHER" id="PTHR33232">
    <property type="entry name" value="PROTEIN SIEVE ELEMENT OCCLUSION B-LIKE"/>
    <property type="match status" value="1"/>
</dbReference>
<dbReference type="InterPro" id="IPR039299">
    <property type="entry name" value="SEOA"/>
</dbReference>
<dbReference type="Pfam" id="PF14577">
    <property type="entry name" value="SEO_C"/>
    <property type="match status" value="1"/>
</dbReference>
<organism evidence="3 4">
    <name type="scientific">Vitis vinifera</name>
    <name type="common">Grape</name>
    <dbReference type="NCBI Taxonomy" id="29760"/>
    <lineage>
        <taxon>Eukaryota</taxon>
        <taxon>Viridiplantae</taxon>
        <taxon>Streptophyta</taxon>
        <taxon>Embryophyta</taxon>
        <taxon>Tracheophyta</taxon>
        <taxon>Spermatophyta</taxon>
        <taxon>Magnoliopsida</taxon>
        <taxon>eudicotyledons</taxon>
        <taxon>Gunneridae</taxon>
        <taxon>Pentapetalae</taxon>
        <taxon>rosids</taxon>
        <taxon>Vitales</taxon>
        <taxon>Vitaceae</taxon>
        <taxon>Viteae</taxon>
        <taxon>Vitis</taxon>
    </lineage>
</organism>
<dbReference type="EMBL" id="CP126661">
    <property type="protein sequence ID" value="WKA04298.1"/>
    <property type="molecule type" value="Genomic_DNA"/>
</dbReference>
<dbReference type="Pfam" id="PF14576">
    <property type="entry name" value="SEO_N"/>
    <property type="match status" value="2"/>
</dbReference>